<dbReference type="EMBL" id="JBHTRV010000001">
    <property type="protein sequence ID" value="MFE5978190.1"/>
    <property type="molecule type" value="Genomic_DNA"/>
</dbReference>
<evidence type="ECO:0000313" key="2">
    <source>
        <dbReference type="EMBL" id="MFE5978190.1"/>
    </source>
</evidence>
<protein>
    <submittedName>
        <fullName evidence="2">Uncharacterized protein</fullName>
    </submittedName>
</protein>
<comment type="caution">
    <text evidence="2">The sequence shown here is derived from an EMBL/GenBank/DDBJ whole genome shotgun (WGS) entry which is preliminary data.</text>
</comment>
<reference evidence="2 3" key="1">
    <citation type="submission" date="2024-09" db="EMBL/GenBank/DDBJ databases">
        <title>The Natural Products Discovery Center: Release of the First 8490 Sequenced Strains for Exploring Actinobacteria Biosynthetic Diversity.</title>
        <authorList>
            <person name="Kalkreuter E."/>
            <person name="Kautsar S.A."/>
            <person name="Yang D."/>
            <person name="Bader C.D."/>
            <person name="Teijaro C.N."/>
            <person name="Fluegel L."/>
            <person name="Davis C.M."/>
            <person name="Simpson J.R."/>
            <person name="Lauterbach L."/>
            <person name="Steele A.D."/>
            <person name="Gui C."/>
            <person name="Meng S."/>
            <person name="Li G."/>
            <person name="Viehrig K."/>
            <person name="Ye F."/>
            <person name="Su P."/>
            <person name="Kiefer A.F."/>
            <person name="Nichols A."/>
            <person name="Cepeda A.J."/>
            <person name="Yan W."/>
            <person name="Fan B."/>
            <person name="Jiang Y."/>
            <person name="Adhikari A."/>
            <person name="Zheng C.-J."/>
            <person name="Schuster L."/>
            <person name="Cowan T.M."/>
            <person name="Smanski M.J."/>
            <person name="Chevrette M.G."/>
            <person name="De Carvalho L.P.S."/>
            <person name="Shen B."/>
        </authorList>
    </citation>
    <scope>NUCLEOTIDE SEQUENCE [LARGE SCALE GENOMIC DNA]</scope>
    <source>
        <strain evidence="2 3">NPDC056472</strain>
    </source>
</reference>
<organism evidence="2 3">
    <name type="scientific">Streptomyces wedmorensis</name>
    <dbReference type="NCBI Taxonomy" id="43759"/>
    <lineage>
        <taxon>Bacteria</taxon>
        <taxon>Bacillati</taxon>
        <taxon>Actinomycetota</taxon>
        <taxon>Actinomycetes</taxon>
        <taxon>Kitasatosporales</taxon>
        <taxon>Streptomycetaceae</taxon>
        <taxon>Streptomyces</taxon>
    </lineage>
</organism>
<evidence type="ECO:0000256" key="1">
    <source>
        <dbReference type="SAM" id="MobiDB-lite"/>
    </source>
</evidence>
<proteinExistence type="predicted"/>
<accession>A0ABW6IMP1</accession>
<evidence type="ECO:0000313" key="3">
    <source>
        <dbReference type="Proteomes" id="UP001600424"/>
    </source>
</evidence>
<feature type="region of interest" description="Disordered" evidence="1">
    <location>
        <begin position="1"/>
        <end position="28"/>
    </location>
</feature>
<sequence length="69" mass="7768">MVKSEIPVSGTPRRTADEPLFLPPASPTHLRQIGRFRPESGRESVEVRGNARRLVRHLAEGDPNEALRR</sequence>
<name>A0ABW6IMP1_STRWE</name>
<keyword evidence="3" id="KW-1185">Reference proteome</keyword>
<dbReference type="Proteomes" id="UP001600424">
    <property type="component" value="Unassembled WGS sequence"/>
</dbReference>
<dbReference type="RefSeq" id="WP_386257794.1">
    <property type="nucleotide sequence ID" value="NZ_JBHTRV010000001.1"/>
</dbReference>
<gene>
    <name evidence="2" type="ORF">ACFQ63_00605</name>
</gene>